<organism evidence="3">
    <name type="scientific">Selaginella moellendorffii</name>
    <name type="common">Spikemoss</name>
    <dbReference type="NCBI Taxonomy" id="88036"/>
    <lineage>
        <taxon>Eukaryota</taxon>
        <taxon>Viridiplantae</taxon>
        <taxon>Streptophyta</taxon>
        <taxon>Embryophyta</taxon>
        <taxon>Tracheophyta</taxon>
        <taxon>Lycopodiopsida</taxon>
        <taxon>Selaginellales</taxon>
        <taxon>Selaginellaceae</taxon>
        <taxon>Selaginella</taxon>
    </lineage>
</organism>
<dbReference type="Proteomes" id="UP000001514">
    <property type="component" value="Unassembled WGS sequence"/>
</dbReference>
<name>D8RT57_SELML</name>
<evidence type="ECO:0000313" key="2">
    <source>
        <dbReference type="EMBL" id="EFJ24450.1"/>
    </source>
</evidence>
<evidence type="ECO:0000313" key="3">
    <source>
        <dbReference type="Proteomes" id="UP000001514"/>
    </source>
</evidence>
<dbReference type="EMBL" id="GL377589">
    <property type="protein sequence ID" value="EFJ24450.1"/>
    <property type="molecule type" value="Genomic_DNA"/>
</dbReference>
<sequence length="196" mass="21770">MPPNNHSTGTDTSPPSLLPPPSDHPDEQLASIPALPATLHGVTIHTTRNTTRHEILVLGMQLGKSSITAWAMREEEENDASKCLKVVIQQQQQQQNQAVDFLRPDVDQDEVRRTMVESHVTAWEEAEHAKYMAKWLAGYDRCCCTATHFLIRDRSEWSAPVQSQSTVHSPQSVSQSTLRTSSIIQCVGTVNSKDSS</sequence>
<dbReference type="AlphaFoldDB" id="D8RT57"/>
<accession>D8RT57</accession>
<dbReference type="Gramene" id="EFJ24450">
    <property type="protein sequence ID" value="EFJ24450"/>
    <property type="gene ID" value="SELMODRAFT_414555"/>
</dbReference>
<dbReference type="PANTHER" id="PTHR31471:SF1">
    <property type="entry name" value="OS12G0613600 PROTEIN"/>
    <property type="match status" value="1"/>
</dbReference>
<feature type="region of interest" description="Disordered" evidence="1">
    <location>
        <begin position="1"/>
        <end position="27"/>
    </location>
</feature>
<dbReference type="HOGENOM" id="CLU_1392292_0_0_1"/>
<dbReference type="InParanoid" id="D8RT57"/>
<evidence type="ECO:0000256" key="1">
    <source>
        <dbReference type="SAM" id="MobiDB-lite"/>
    </source>
</evidence>
<feature type="compositionally biased region" description="Polar residues" evidence="1">
    <location>
        <begin position="1"/>
        <end position="12"/>
    </location>
</feature>
<protein>
    <submittedName>
        <fullName evidence="2">Uncharacterized protein</fullName>
    </submittedName>
</protein>
<reference evidence="2 3" key="1">
    <citation type="journal article" date="2011" name="Science">
        <title>The Selaginella genome identifies genetic changes associated with the evolution of vascular plants.</title>
        <authorList>
            <person name="Banks J.A."/>
            <person name="Nishiyama T."/>
            <person name="Hasebe M."/>
            <person name="Bowman J.L."/>
            <person name="Gribskov M."/>
            <person name="dePamphilis C."/>
            <person name="Albert V.A."/>
            <person name="Aono N."/>
            <person name="Aoyama T."/>
            <person name="Ambrose B.A."/>
            <person name="Ashton N.W."/>
            <person name="Axtell M.J."/>
            <person name="Barker E."/>
            <person name="Barker M.S."/>
            <person name="Bennetzen J.L."/>
            <person name="Bonawitz N.D."/>
            <person name="Chapple C."/>
            <person name="Cheng C."/>
            <person name="Correa L.G."/>
            <person name="Dacre M."/>
            <person name="DeBarry J."/>
            <person name="Dreyer I."/>
            <person name="Elias M."/>
            <person name="Engstrom E.M."/>
            <person name="Estelle M."/>
            <person name="Feng L."/>
            <person name="Finet C."/>
            <person name="Floyd S.K."/>
            <person name="Frommer W.B."/>
            <person name="Fujita T."/>
            <person name="Gramzow L."/>
            <person name="Gutensohn M."/>
            <person name="Harholt J."/>
            <person name="Hattori M."/>
            <person name="Heyl A."/>
            <person name="Hirai T."/>
            <person name="Hiwatashi Y."/>
            <person name="Ishikawa M."/>
            <person name="Iwata M."/>
            <person name="Karol K.G."/>
            <person name="Koehler B."/>
            <person name="Kolukisaoglu U."/>
            <person name="Kubo M."/>
            <person name="Kurata T."/>
            <person name="Lalonde S."/>
            <person name="Li K."/>
            <person name="Li Y."/>
            <person name="Litt A."/>
            <person name="Lyons E."/>
            <person name="Manning G."/>
            <person name="Maruyama T."/>
            <person name="Michael T.P."/>
            <person name="Mikami K."/>
            <person name="Miyazaki S."/>
            <person name="Morinaga S."/>
            <person name="Murata T."/>
            <person name="Mueller-Roeber B."/>
            <person name="Nelson D.R."/>
            <person name="Obara M."/>
            <person name="Oguri Y."/>
            <person name="Olmstead R.G."/>
            <person name="Onodera N."/>
            <person name="Petersen B.L."/>
            <person name="Pils B."/>
            <person name="Prigge M."/>
            <person name="Rensing S.A."/>
            <person name="Riano-Pachon D.M."/>
            <person name="Roberts A.W."/>
            <person name="Sato Y."/>
            <person name="Scheller H.V."/>
            <person name="Schulz B."/>
            <person name="Schulz C."/>
            <person name="Shakirov E.V."/>
            <person name="Shibagaki N."/>
            <person name="Shinohara N."/>
            <person name="Shippen D.E."/>
            <person name="Soerensen I."/>
            <person name="Sotooka R."/>
            <person name="Sugimoto N."/>
            <person name="Sugita M."/>
            <person name="Sumikawa N."/>
            <person name="Tanurdzic M."/>
            <person name="Theissen G."/>
            <person name="Ulvskov P."/>
            <person name="Wakazuki S."/>
            <person name="Weng J.K."/>
            <person name="Willats W.W."/>
            <person name="Wipf D."/>
            <person name="Wolf P.G."/>
            <person name="Yang L."/>
            <person name="Zimmer A.D."/>
            <person name="Zhu Q."/>
            <person name="Mitros T."/>
            <person name="Hellsten U."/>
            <person name="Loque D."/>
            <person name="Otillar R."/>
            <person name="Salamov A."/>
            <person name="Schmutz J."/>
            <person name="Shapiro H."/>
            <person name="Lindquist E."/>
            <person name="Lucas S."/>
            <person name="Rokhsar D."/>
            <person name="Grigoriev I.V."/>
        </authorList>
    </citation>
    <scope>NUCLEOTIDE SEQUENCE [LARGE SCALE GENOMIC DNA]</scope>
</reference>
<dbReference type="KEGG" id="smo:SELMODRAFT_414555"/>
<gene>
    <name evidence="2" type="ORF">SELMODRAFT_414555</name>
</gene>
<keyword evidence="3" id="KW-1185">Reference proteome</keyword>
<dbReference type="PANTHER" id="PTHR31471">
    <property type="entry name" value="OS02G0116800 PROTEIN"/>
    <property type="match status" value="1"/>
</dbReference>
<proteinExistence type="predicted"/>